<gene>
    <name evidence="3" type="ORF">ENI35_01335</name>
</gene>
<dbReference type="InterPro" id="IPR002933">
    <property type="entry name" value="Peptidase_M20"/>
</dbReference>
<protein>
    <submittedName>
        <fullName evidence="3">M20/M25/M40 family metallo-hydrolase</fullName>
    </submittedName>
</protein>
<dbReference type="AlphaFoldDB" id="A0A7C1ZQI1"/>
<dbReference type="SUPFAM" id="SSF53187">
    <property type="entry name" value="Zn-dependent exopeptidases"/>
    <property type="match status" value="1"/>
</dbReference>
<keyword evidence="2" id="KW-0378">Hydrolase</keyword>
<comment type="cofactor">
    <cofactor evidence="1">
        <name>Zn(2+)</name>
        <dbReference type="ChEBI" id="CHEBI:29105"/>
    </cofactor>
</comment>
<evidence type="ECO:0000256" key="1">
    <source>
        <dbReference type="ARBA" id="ARBA00001947"/>
    </source>
</evidence>
<evidence type="ECO:0000256" key="2">
    <source>
        <dbReference type="ARBA" id="ARBA00022801"/>
    </source>
</evidence>
<accession>A0A7C1ZQI1</accession>
<dbReference type="Proteomes" id="UP000885738">
    <property type="component" value="Unassembled WGS sequence"/>
</dbReference>
<organism evidence="3">
    <name type="scientific">Desulfofervidus auxilii</name>
    <dbReference type="NCBI Taxonomy" id="1621989"/>
    <lineage>
        <taxon>Bacteria</taxon>
        <taxon>Pseudomonadati</taxon>
        <taxon>Thermodesulfobacteriota</taxon>
        <taxon>Candidatus Desulfofervidia</taxon>
        <taxon>Candidatus Desulfofervidales</taxon>
        <taxon>Candidatus Desulfofervidaceae</taxon>
        <taxon>Candidatus Desulfofervidus</taxon>
    </lineage>
</organism>
<dbReference type="PANTHER" id="PTHR42994:SF2">
    <property type="entry name" value="PEPTIDASE"/>
    <property type="match status" value="1"/>
</dbReference>
<dbReference type="Gene3D" id="3.40.630.10">
    <property type="entry name" value="Zn peptidases"/>
    <property type="match status" value="1"/>
</dbReference>
<dbReference type="EMBL" id="DRIH01000045">
    <property type="protein sequence ID" value="HEC67451.1"/>
    <property type="molecule type" value="Genomic_DNA"/>
</dbReference>
<dbReference type="PANTHER" id="PTHR42994">
    <property type="entry name" value="PEPTIDASE T"/>
    <property type="match status" value="1"/>
</dbReference>
<feature type="non-terminal residue" evidence="3">
    <location>
        <position position="1"/>
    </location>
</feature>
<dbReference type="GO" id="GO:0016787">
    <property type="term" value="F:hydrolase activity"/>
    <property type="evidence" value="ECO:0007669"/>
    <property type="project" value="InterPro"/>
</dbReference>
<comment type="caution">
    <text evidence="3">The sequence shown here is derived from an EMBL/GenBank/DDBJ whole genome shotgun (WGS) entry which is preliminary data.</text>
</comment>
<sequence length="68" mass="7487">QKAGKQIGMEMHLKISGGGSDANIFNSINIPSVIIGTGMKNVHTCQEYISLYDMVKTVNILLQMIMME</sequence>
<proteinExistence type="predicted"/>
<name>A0A7C1ZQI1_DESA2</name>
<evidence type="ECO:0000313" key="3">
    <source>
        <dbReference type="EMBL" id="HEC67451.1"/>
    </source>
</evidence>
<dbReference type="Pfam" id="PF01546">
    <property type="entry name" value="Peptidase_M20"/>
    <property type="match status" value="1"/>
</dbReference>
<reference evidence="3" key="1">
    <citation type="journal article" date="2020" name="mSystems">
        <title>Genome- and Community-Level Interaction Insights into Carbon Utilization and Element Cycling Functions of Hydrothermarchaeota in Hydrothermal Sediment.</title>
        <authorList>
            <person name="Zhou Z."/>
            <person name="Liu Y."/>
            <person name="Xu W."/>
            <person name="Pan J."/>
            <person name="Luo Z.H."/>
            <person name="Li M."/>
        </authorList>
    </citation>
    <scope>NUCLEOTIDE SEQUENCE [LARGE SCALE GENOMIC DNA]</scope>
    <source>
        <strain evidence="3">HyVt-389</strain>
    </source>
</reference>